<proteinExistence type="predicted"/>
<feature type="region of interest" description="Disordered" evidence="1">
    <location>
        <begin position="104"/>
        <end position="270"/>
    </location>
</feature>
<gene>
    <name evidence="2" type="ORF">KY290_027368</name>
</gene>
<comment type="caution">
    <text evidence="2">The sequence shown here is derived from an EMBL/GenBank/DDBJ whole genome shotgun (WGS) entry which is preliminary data.</text>
</comment>
<evidence type="ECO:0000256" key="1">
    <source>
        <dbReference type="SAM" id="MobiDB-lite"/>
    </source>
</evidence>
<name>A0ABQ7UER8_SOLTU</name>
<sequence>MDESISPAIDVLVCPVLYSGNMLVCSPTLVLSSDKSPNLEAQSVSKPNEVLPTEEIDIGSMEVSSTISERLFEGDLPEGKGPESCILTAGAELVAIQSLASLRGDKKEEEEEEDDDVPLRWRSRGMRGGNQSQVNVPELETVKGTIDSVGKSGEQEKERQRKGKGKLALSHSKGDKRKYVTRSETQKFMGSAIAASKAHTERTRKRRREWLEPDQPASTPLIIEKSETESEDAAKYVAKRRREAEEKKVKSKGNQKGRKKSHVMSVKVKK</sequence>
<feature type="compositionally biased region" description="Basic and acidic residues" evidence="1">
    <location>
        <begin position="224"/>
        <end position="234"/>
    </location>
</feature>
<evidence type="ECO:0000313" key="3">
    <source>
        <dbReference type="Proteomes" id="UP000826656"/>
    </source>
</evidence>
<feature type="compositionally biased region" description="Basic residues" evidence="1">
    <location>
        <begin position="249"/>
        <end position="270"/>
    </location>
</feature>
<dbReference type="Proteomes" id="UP000826656">
    <property type="component" value="Unassembled WGS sequence"/>
</dbReference>
<evidence type="ECO:0000313" key="2">
    <source>
        <dbReference type="EMBL" id="KAH0748136.1"/>
    </source>
</evidence>
<dbReference type="EMBL" id="JAIVGD010000019">
    <property type="protein sequence ID" value="KAH0748136.1"/>
    <property type="molecule type" value="Genomic_DNA"/>
</dbReference>
<keyword evidence="3" id="KW-1185">Reference proteome</keyword>
<accession>A0ABQ7UER8</accession>
<organism evidence="2 3">
    <name type="scientific">Solanum tuberosum</name>
    <name type="common">Potato</name>
    <dbReference type="NCBI Taxonomy" id="4113"/>
    <lineage>
        <taxon>Eukaryota</taxon>
        <taxon>Viridiplantae</taxon>
        <taxon>Streptophyta</taxon>
        <taxon>Embryophyta</taxon>
        <taxon>Tracheophyta</taxon>
        <taxon>Spermatophyta</taxon>
        <taxon>Magnoliopsida</taxon>
        <taxon>eudicotyledons</taxon>
        <taxon>Gunneridae</taxon>
        <taxon>Pentapetalae</taxon>
        <taxon>asterids</taxon>
        <taxon>lamiids</taxon>
        <taxon>Solanales</taxon>
        <taxon>Solanaceae</taxon>
        <taxon>Solanoideae</taxon>
        <taxon>Solaneae</taxon>
        <taxon>Solanum</taxon>
    </lineage>
</organism>
<protein>
    <submittedName>
        <fullName evidence="2">Uncharacterized protein</fullName>
    </submittedName>
</protein>
<reference evidence="2 3" key="1">
    <citation type="journal article" date="2021" name="bioRxiv">
        <title>Chromosome-scale and haplotype-resolved genome assembly of a tetraploid potato cultivar.</title>
        <authorList>
            <person name="Sun H."/>
            <person name="Jiao W.-B."/>
            <person name="Krause K."/>
            <person name="Campoy J.A."/>
            <person name="Goel M."/>
            <person name="Folz-Donahue K."/>
            <person name="Kukat C."/>
            <person name="Huettel B."/>
            <person name="Schneeberger K."/>
        </authorList>
    </citation>
    <scope>NUCLEOTIDE SEQUENCE [LARGE SCALE GENOMIC DNA]</scope>
    <source>
        <strain evidence="2">SolTubOtavaFocal</strain>
        <tissue evidence="2">Leaves</tissue>
    </source>
</reference>